<organism evidence="12">
    <name type="scientific">Wuchereria bancrofti</name>
    <dbReference type="NCBI Taxonomy" id="6293"/>
    <lineage>
        <taxon>Eukaryota</taxon>
        <taxon>Metazoa</taxon>
        <taxon>Ecdysozoa</taxon>
        <taxon>Nematoda</taxon>
        <taxon>Chromadorea</taxon>
        <taxon>Rhabditida</taxon>
        <taxon>Spirurina</taxon>
        <taxon>Spiruromorpha</taxon>
        <taxon>Filarioidea</taxon>
        <taxon>Onchocercidae</taxon>
        <taxon>Wuchereria</taxon>
    </lineage>
</organism>
<keyword evidence="5" id="KW-0862">Zinc</keyword>
<dbReference type="SMART" id="SM00399">
    <property type="entry name" value="ZnF_C4"/>
    <property type="match status" value="1"/>
</dbReference>
<evidence type="ECO:0000256" key="4">
    <source>
        <dbReference type="ARBA" id="ARBA00022771"/>
    </source>
</evidence>
<sequence>HRKENQFRHIKLILKALSTVVEFTAEVSGKSKDLCVVCGDIASGNHYKVLTCEGCKSFFRRSIQKKAKYHCVRSGNCPITAKDRNKCQKCRLDKCLQMGMDVNSVTMKQ</sequence>
<dbReference type="PRINTS" id="PR00047">
    <property type="entry name" value="STROIDFINGER"/>
</dbReference>
<comment type="similarity">
    <text evidence="2">Belongs to the nuclear hormone receptor family.</text>
</comment>
<dbReference type="Pfam" id="PF00105">
    <property type="entry name" value="zf-C4"/>
    <property type="match status" value="1"/>
</dbReference>
<name>A0A1I8EGX4_WUCBA</name>
<evidence type="ECO:0000256" key="3">
    <source>
        <dbReference type="ARBA" id="ARBA00022723"/>
    </source>
</evidence>
<evidence type="ECO:0000256" key="7">
    <source>
        <dbReference type="ARBA" id="ARBA00023125"/>
    </source>
</evidence>
<dbReference type="FunFam" id="3.30.50.10:FF:000030">
    <property type="entry name" value="Nuclear Hormone Receptor family"/>
    <property type="match status" value="1"/>
</dbReference>
<keyword evidence="10" id="KW-0539">Nucleus</keyword>
<dbReference type="GO" id="GO:0004879">
    <property type="term" value="F:nuclear receptor activity"/>
    <property type="evidence" value="ECO:0007669"/>
    <property type="project" value="TreeGrafter"/>
</dbReference>
<keyword evidence="3" id="KW-0479">Metal-binding</keyword>
<dbReference type="PROSITE" id="PS00031">
    <property type="entry name" value="NUCLEAR_REC_DBD_1"/>
    <property type="match status" value="1"/>
</dbReference>
<evidence type="ECO:0000256" key="9">
    <source>
        <dbReference type="ARBA" id="ARBA00023170"/>
    </source>
</evidence>
<evidence type="ECO:0000256" key="8">
    <source>
        <dbReference type="ARBA" id="ARBA00023163"/>
    </source>
</evidence>
<comment type="subcellular location">
    <subcellularLocation>
        <location evidence="1">Nucleus</location>
    </subcellularLocation>
</comment>
<keyword evidence="9" id="KW-0675">Receptor</keyword>
<dbReference type="CDD" id="cd06916">
    <property type="entry name" value="NR_DBD_like"/>
    <property type="match status" value="1"/>
</dbReference>
<feature type="domain" description="Nuclear receptor" evidence="11">
    <location>
        <begin position="32"/>
        <end position="107"/>
    </location>
</feature>
<keyword evidence="8" id="KW-0804">Transcription</keyword>
<keyword evidence="4" id="KW-0863">Zinc-finger</keyword>
<evidence type="ECO:0000313" key="12">
    <source>
        <dbReference type="WBParaSite" id="maker-PairedContig_2022-snap-gene-0.2-mRNA-1"/>
    </source>
</evidence>
<dbReference type="PROSITE" id="PS51030">
    <property type="entry name" value="NUCLEAR_REC_DBD_2"/>
    <property type="match status" value="1"/>
</dbReference>
<evidence type="ECO:0000256" key="1">
    <source>
        <dbReference type="ARBA" id="ARBA00004123"/>
    </source>
</evidence>
<dbReference type="STRING" id="6293.A0A1I8EGX4"/>
<dbReference type="GO" id="GO:0000122">
    <property type="term" value="P:negative regulation of transcription by RNA polymerase II"/>
    <property type="evidence" value="ECO:0007669"/>
    <property type="project" value="TreeGrafter"/>
</dbReference>
<dbReference type="SUPFAM" id="SSF57716">
    <property type="entry name" value="Glucocorticoid receptor-like (DNA-binding domain)"/>
    <property type="match status" value="1"/>
</dbReference>
<accession>A0A1I8EGX4</accession>
<dbReference type="InterPro" id="IPR013088">
    <property type="entry name" value="Znf_NHR/GATA"/>
</dbReference>
<dbReference type="GO" id="GO:0030154">
    <property type="term" value="P:cell differentiation"/>
    <property type="evidence" value="ECO:0007669"/>
    <property type="project" value="TreeGrafter"/>
</dbReference>
<evidence type="ECO:0000256" key="10">
    <source>
        <dbReference type="ARBA" id="ARBA00023242"/>
    </source>
</evidence>
<proteinExistence type="inferred from homology"/>
<keyword evidence="7" id="KW-0238">DNA-binding</keyword>
<dbReference type="WBParaSite" id="maker-PairedContig_2022-snap-gene-0.2-mRNA-1">
    <property type="protein sequence ID" value="maker-PairedContig_2022-snap-gene-0.2-mRNA-1"/>
    <property type="gene ID" value="maker-PairedContig_2022-snap-gene-0.2"/>
</dbReference>
<evidence type="ECO:0000256" key="6">
    <source>
        <dbReference type="ARBA" id="ARBA00023015"/>
    </source>
</evidence>
<dbReference type="Gene3D" id="3.30.50.10">
    <property type="entry name" value="Erythroid Transcription Factor GATA-1, subunit A"/>
    <property type="match status" value="1"/>
</dbReference>
<keyword evidence="6" id="KW-0805">Transcription regulation</keyword>
<dbReference type="GO" id="GO:0005634">
    <property type="term" value="C:nucleus"/>
    <property type="evidence" value="ECO:0007669"/>
    <property type="project" value="UniProtKB-SubCell"/>
</dbReference>
<dbReference type="GO" id="GO:0045944">
    <property type="term" value="P:positive regulation of transcription by RNA polymerase II"/>
    <property type="evidence" value="ECO:0007669"/>
    <property type="project" value="TreeGrafter"/>
</dbReference>
<reference evidence="12" key="1">
    <citation type="submission" date="2016-11" db="UniProtKB">
        <authorList>
            <consortium name="WormBaseParasite"/>
        </authorList>
    </citation>
    <scope>IDENTIFICATION</scope>
    <source>
        <strain evidence="12">pt0022</strain>
    </source>
</reference>
<dbReference type="InterPro" id="IPR001628">
    <property type="entry name" value="Znf_hrmn_rcpt"/>
</dbReference>
<dbReference type="InterPro" id="IPR050234">
    <property type="entry name" value="Nuclear_hormone_rcpt_NR1"/>
</dbReference>
<dbReference type="GO" id="GO:0000978">
    <property type="term" value="F:RNA polymerase II cis-regulatory region sequence-specific DNA binding"/>
    <property type="evidence" value="ECO:0007669"/>
    <property type="project" value="TreeGrafter"/>
</dbReference>
<evidence type="ECO:0000256" key="2">
    <source>
        <dbReference type="ARBA" id="ARBA00005993"/>
    </source>
</evidence>
<dbReference type="PANTHER" id="PTHR24082">
    <property type="entry name" value="NUCLEAR HORMONE RECEPTOR"/>
    <property type="match status" value="1"/>
</dbReference>
<dbReference type="AlphaFoldDB" id="A0A1I8EGX4"/>
<dbReference type="GO" id="GO:0008270">
    <property type="term" value="F:zinc ion binding"/>
    <property type="evidence" value="ECO:0007669"/>
    <property type="project" value="UniProtKB-KW"/>
</dbReference>
<evidence type="ECO:0000259" key="11">
    <source>
        <dbReference type="PROSITE" id="PS51030"/>
    </source>
</evidence>
<protein>
    <submittedName>
        <fullName evidence="12">Nuclear receptor domain-containing protein</fullName>
    </submittedName>
</protein>
<evidence type="ECO:0000256" key="5">
    <source>
        <dbReference type="ARBA" id="ARBA00022833"/>
    </source>
</evidence>
<dbReference type="PANTHER" id="PTHR24082:SF507">
    <property type="entry name" value="BILE ACID RECEPTOR-RELATED"/>
    <property type="match status" value="1"/>
</dbReference>